<dbReference type="PROSITE" id="PS51186">
    <property type="entry name" value="GNAT"/>
    <property type="match status" value="1"/>
</dbReference>
<comment type="caution">
    <text evidence="2">The sequence shown here is derived from an EMBL/GenBank/DDBJ whole genome shotgun (WGS) entry which is preliminary data.</text>
</comment>
<reference evidence="2 3" key="1">
    <citation type="submission" date="2021-10" db="EMBL/GenBank/DDBJ databases">
        <authorList>
            <person name="Criscuolo A."/>
        </authorList>
    </citation>
    <scope>NUCLEOTIDE SEQUENCE [LARGE SCALE GENOMIC DNA]</scope>
    <source>
        <strain evidence="3">CIP 111883</strain>
    </source>
</reference>
<keyword evidence="3" id="KW-1185">Reference proteome</keyword>
<dbReference type="Pfam" id="PF00583">
    <property type="entry name" value="Acetyltransf_1"/>
    <property type="match status" value="1"/>
</dbReference>
<dbReference type="InterPro" id="IPR016181">
    <property type="entry name" value="Acyl_CoA_acyltransferase"/>
</dbReference>
<organism evidence="2 3">
    <name type="scientific">Sutcliffiella rhizosphaerae</name>
    <dbReference type="NCBI Taxonomy" id="2880967"/>
    <lineage>
        <taxon>Bacteria</taxon>
        <taxon>Bacillati</taxon>
        <taxon>Bacillota</taxon>
        <taxon>Bacilli</taxon>
        <taxon>Bacillales</taxon>
        <taxon>Bacillaceae</taxon>
        <taxon>Sutcliffiella</taxon>
    </lineage>
</organism>
<protein>
    <recommendedName>
        <fullName evidence="1">N-acetyltransferase domain-containing protein</fullName>
    </recommendedName>
</protein>
<evidence type="ECO:0000313" key="2">
    <source>
        <dbReference type="EMBL" id="CAG9620895.1"/>
    </source>
</evidence>
<accession>A0ABN8A769</accession>
<name>A0ABN8A769_9BACI</name>
<dbReference type="Proteomes" id="UP000789833">
    <property type="component" value="Unassembled WGS sequence"/>
</dbReference>
<evidence type="ECO:0000259" key="1">
    <source>
        <dbReference type="PROSITE" id="PS51186"/>
    </source>
</evidence>
<dbReference type="EMBL" id="CAKJTJ010000007">
    <property type="protein sequence ID" value="CAG9620895.1"/>
    <property type="molecule type" value="Genomic_DNA"/>
</dbReference>
<dbReference type="CDD" id="cd04301">
    <property type="entry name" value="NAT_SF"/>
    <property type="match status" value="1"/>
</dbReference>
<dbReference type="Gene3D" id="3.40.630.30">
    <property type="match status" value="1"/>
</dbReference>
<dbReference type="SUPFAM" id="SSF55729">
    <property type="entry name" value="Acyl-CoA N-acyltransferases (Nat)"/>
    <property type="match status" value="1"/>
</dbReference>
<sequence>MNIRLAKPGDKIVIANWKTTYKGIIEDRYLQTISVVRRQKMWKEAIEEGYETKCLYVVERDRVIIGFATGGSERTNNYRIDDELFAIYILEEFQGQGIGIKLFEKVATFLSKKGYNSILVWVLKDNPSYKFYESFQPTLVGTEQIEIGGKSYEEVAYGWKDIRCLLHVIQMKRADN</sequence>
<proteinExistence type="predicted"/>
<feature type="domain" description="N-acetyltransferase" evidence="1">
    <location>
        <begin position="1"/>
        <end position="163"/>
    </location>
</feature>
<gene>
    <name evidence="2" type="ORF">BACCIP111883_01666</name>
</gene>
<dbReference type="InterPro" id="IPR000182">
    <property type="entry name" value="GNAT_dom"/>
</dbReference>
<evidence type="ECO:0000313" key="3">
    <source>
        <dbReference type="Proteomes" id="UP000789833"/>
    </source>
</evidence>